<dbReference type="InterPro" id="IPR036869">
    <property type="entry name" value="J_dom_sf"/>
</dbReference>
<dbReference type="Pfam" id="PF00226">
    <property type="entry name" value="DnaJ"/>
    <property type="match status" value="1"/>
</dbReference>
<evidence type="ECO:0000259" key="2">
    <source>
        <dbReference type="PROSITE" id="PS50076"/>
    </source>
</evidence>
<proteinExistence type="predicted"/>
<reference evidence="3" key="1">
    <citation type="submission" date="2020-08" db="EMBL/GenBank/DDBJ databases">
        <title>Genome public.</title>
        <authorList>
            <person name="Liu C."/>
            <person name="Sun Q."/>
        </authorList>
    </citation>
    <scope>NUCLEOTIDE SEQUENCE</scope>
    <source>
        <strain evidence="3">BX8</strain>
    </source>
</reference>
<accession>A0A923L168</accession>
<dbReference type="SUPFAM" id="SSF48452">
    <property type="entry name" value="TPR-like"/>
    <property type="match status" value="1"/>
</dbReference>
<dbReference type="InterPro" id="IPR001623">
    <property type="entry name" value="DnaJ_domain"/>
</dbReference>
<dbReference type="EMBL" id="JACONZ010000003">
    <property type="protein sequence ID" value="MBC5581750.1"/>
    <property type="molecule type" value="Genomic_DNA"/>
</dbReference>
<dbReference type="SMART" id="SM00271">
    <property type="entry name" value="DnaJ"/>
    <property type="match status" value="1"/>
</dbReference>
<keyword evidence="1" id="KW-0235">DNA replication</keyword>
<evidence type="ECO:0000313" key="4">
    <source>
        <dbReference type="Proteomes" id="UP000659630"/>
    </source>
</evidence>
<dbReference type="RefSeq" id="WP_186888114.1">
    <property type="nucleotide sequence ID" value="NZ_JACONZ010000003.1"/>
</dbReference>
<feature type="domain" description="J" evidence="2">
    <location>
        <begin position="4"/>
        <end position="83"/>
    </location>
</feature>
<dbReference type="PANTHER" id="PTHR24074">
    <property type="entry name" value="CO-CHAPERONE PROTEIN DJLA"/>
    <property type="match status" value="1"/>
</dbReference>
<dbReference type="InterPro" id="IPR050817">
    <property type="entry name" value="DjlA_DnaK_co-chaperone"/>
</dbReference>
<dbReference type="AlphaFoldDB" id="A0A923L168"/>
<dbReference type="Gene3D" id="1.25.40.10">
    <property type="entry name" value="Tetratricopeptide repeat domain"/>
    <property type="match status" value="1"/>
</dbReference>
<keyword evidence="4" id="KW-1185">Reference proteome</keyword>
<sequence length="233" mass="25111">MNKDPYAVLGLSRGASDDEVKAAYKKLAKKYHPDINPSAEAEERMKEINAAYDQIINHKNEPAGSYGGGAYGGGGGGYYDPFGPDGPFGPNGPFAGGAGWGAYGAGGAYQRRGADQGGGSDRMRAARNYINARHFREALNVLEGIPDRDAQWYFYSAVANAGLGNRIAALEHARRAVQMDPGNGEYREFLDELQSGSAAYRGRGQAYSTPNMGMDLCSRLFCLFCFCPFCRPC</sequence>
<dbReference type="SUPFAM" id="SSF46565">
    <property type="entry name" value="Chaperone J-domain"/>
    <property type="match status" value="1"/>
</dbReference>
<organism evidence="3 4">
    <name type="scientific">Anaerofilum hominis</name>
    <dbReference type="NCBI Taxonomy" id="2763016"/>
    <lineage>
        <taxon>Bacteria</taxon>
        <taxon>Bacillati</taxon>
        <taxon>Bacillota</taxon>
        <taxon>Clostridia</taxon>
        <taxon>Eubacteriales</taxon>
        <taxon>Oscillospiraceae</taxon>
        <taxon>Anaerofilum</taxon>
    </lineage>
</organism>
<evidence type="ECO:0000313" key="3">
    <source>
        <dbReference type="EMBL" id="MBC5581750.1"/>
    </source>
</evidence>
<dbReference type="CDD" id="cd06257">
    <property type="entry name" value="DnaJ"/>
    <property type="match status" value="1"/>
</dbReference>
<dbReference type="InterPro" id="IPR011990">
    <property type="entry name" value="TPR-like_helical_dom_sf"/>
</dbReference>
<dbReference type="Proteomes" id="UP000659630">
    <property type="component" value="Unassembled WGS sequence"/>
</dbReference>
<evidence type="ECO:0000256" key="1">
    <source>
        <dbReference type="ARBA" id="ARBA00022705"/>
    </source>
</evidence>
<name>A0A923L168_9FIRM</name>
<dbReference type="PRINTS" id="PR00625">
    <property type="entry name" value="JDOMAIN"/>
</dbReference>
<comment type="caution">
    <text evidence="3">The sequence shown here is derived from an EMBL/GenBank/DDBJ whole genome shotgun (WGS) entry which is preliminary data.</text>
</comment>
<protein>
    <submittedName>
        <fullName evidence="3">DnaJ domain-containing protein</fullName>
    </submittedName>
</protein>
<dbReference type="GO" id="GO:0006260">
    <property type="term" value="P:DNA replication"/>
    <property type="evidence" value="ECO:0007669"/>
    <property type="project" value="UniProtKB-KW"/>
</dbReference>
<dbReference type="PROSITE" id="PS50076">
    <property type="entry name" value="DNAJ_2"/>
    <property type="match status" value="1"/>
</dbReference>
<gene>
    <name evidence="3" type="ORF">H8S23_09540</name>
</gene>
<dbReference type="Gene3D" id="1.10.287.110">
    <property type="entry name" value="DnaJ domain"/>
    <property type="match status" value="1"/>
</dbReference>